<dbReference type="EMBL" id="CP069114">
    <property type="protein sequence ID" value="QSS64295.1"/>
    <property type="molecule type" value="Genomic_DNA"/>
</dbReference>
<dbReference type="AlphaFoldDB" id="A0A8A1MEH2"/>
<accession>A0A8A1MEH2</accession>
<protein>
    <submittedName>
        <fullName evidence="1">Uncharacterized protein</fullName>
    </submittedName>
</protein>
<sequence length="103" mass="11001">MILGEYMIHAHIFVQEIQTKAQVPRVISLLDLAPAVMLAFAAPQAAGLSLQTVQGVEHRVTQNQGAGLGYLLPLDRGLCLAFALGLEWVAEESLLHRVGGIGS</sequence>
<evidence type="ECO:0000313" key="1">
    <source>
        <dbReference type="EMBL" id="QSS64295.1"/>
    </source>
</evidence>
<dbReference type="VEuPathDB" id="FungiDB:I7I51_01360"/>
<reference evidence="1" key="1">
    <citation type="submission" date="2021-01" db="EMBL/GenBank/DDBJ databases">
        <title>Chromosome-level genome assembly of a human fungal pathogen reveals clustering of transcriptionally co-regulated genes.</title>
        <authorList>
            <person name="Voorhies M."/>
            <person name="Cohen S."/>
            <person name="Shea T.P."/>
            <person name="Petrus S."/>
            <person name="Munoz J.F."/>
            <person name="Poplawski S."/>
            <person name="Goldman W.E."/>
            <person name="Michael T."/>
            <person name="Cuomo C.A."/>
            <person name="Sil A."/>
            <person name="Beyhan S."/>
        </authorList>
    </citation>
    <scope>NUCLEOTIDE SEQUENCE</scope>
    <source>
        <strain evidence="1">WU24</strain>
    </source>
</reference>
<evidence type="ECO:0000313" key="2">
    <source>
        <dbReference type="Proteomes" id="UP000663671"/>
    </source>
</evidence>
<dbReference type="Proteomes" id="UP000663671">
    <property type="component" value="Chromosome 1"/>
</dbReference>
<name>A0A8A1MEH2_AJECA</name>
<gene>
    <name evidence="1" type="ORF">I7I51_01360</name>
</gene>
<proteinExistence type="predicted"/>
<organism evidence="1 2">
    <name type="scientific">Ajellomyces capsulatus</name>
    <name type="common">Darling's disease fungus</name>
    <name type="synonym">Histoplasma capsulatum</name>
    <dbReference type="NCBI Taxonomy" id="5037"/>
    <lineage>
        <taxon>Eukaryota</taxon>
        <taxon>Fungi</taxon>
        <taxon>Dikarya</taxon>
        <taxon>Ascomycota</taxon>
        <taxon>Pezizomycotina</taxon>
        <taxon>Eurotiomycetes</taxon>
        <taxon>Eurotiomycetidae</taxon>
        <taxon>Onygenales</taxon>
        <taxon>Ajellomycetaceae</taxon>
        <taxon>Histoplasma</taxon>
    </lineage>
</organism>